<dbReference type="Pfam" id="PF03803">
    <property type="entry name" value="Scramblase"/>
    <property type="match status" value="2"/>
</dbReference>
<dbReference type="RefSeq" id="XP_026614783.1">
    <property type="nucleotide sequence ID" value="XM_026755773.1"/>
</dbReference>
<dbReference type="GeneID" id="38124128"/>
<evidence type="ECO:0000256" key="2">
    <source>
        <dbReference type="SAM" id="MobiDB-lite"/>
    </source>
</evidence>
<feature type="signal peptide" evidence="3">
    <location>
        <begin position="1"/>
        <end position="21"/>
    </location>
</feature>
<dbReference type="VEuPathDB" id="FungiDB:CDV56_102154"/>
<dbReference type="GO" id="GO:0017128">
    <property type="term" value="F:phospholipid scramblase activity"/>
    <property type="evidence" value="ECO:0007669"/>
    <property type="project" value="InterPro"/>
</dbReference>
<accession>A0A397H0K2</accession>
<feature type="compositionally biased region" description="Acidic residues" evidence="2">
    <location>
        <begin position="611"/>
        <end position="630"/>
    </location>
</feature>
<dbReference type="AlphaFoldDB" id="A0A397H0K2"/>
<feature type="compositionally biased region" description="Polar residues" evidence="2">
    <location>
        <begin position="562"/>
        <end position="585"/>
    </location>
</feature>
<dbReference type="PANTHER" id="PTHR23248:SF9">
    <property type="entry name" value="PHOSPHOLIPID SCRAMBLASE"/>
    <property type="match status" value="1"/>
</dbReference>
<dbReference type="STRING" id="41047.A0A397H0K2"/>
<dbReference type="GO" id="GO:0005886">
    <property type="term" value="C:plasma membrane"/>
    <property type="evidence" value="ECO:0007669"/>
    <property type="project" value="TreeGrafter"/>
</dbReference>
<keyword evidence="5" id="KW-1185">Reference proteome</keyword>
<evidence type="ECO:0008006" key="6">
    <source>
        <dbReference type="Google" id="ProtNLM"/>
    </source>
</evidence>
<comment type="caution">
    <text evidence="4">The sequence shown here is derived from an EMBL/GenBank/DDBJ whole genome shotgun (WGS) entry which is preliminary data.</text>
</comment>
<reference evidence="4" key="1">
    <citation type="submission" date="2018-08" db="EMBL/GenBank/DDBJ databases">
        <title>Draft genome sequence of azole-resistant Aspergillus thermomutatus (Neosartorya pseudofischeri) strain HMR AF 39, isolated from a human nasal aspirate.</title>
        <authorList>
            <person name="Parent-Michaud M."/>
            <person name="Dufresne P.J."/>
            <person name="Fournier E."/>
            <person name="Martineau C."/>
            <person name="Moreira S."/>
            <person name="Perkins V."/>
            <person name="De Repentigny L."/>
            <person name="Dufresne S.F."/>
        </authorList>
    </citation>
    <scope>NUCLEOTIDE SEQUENCE [LARGE SCALE GENOMIC DNA]</scope>
    <source>
        <strain evidence="4">HMR AF 39</strain>
    </source>
</reference>
<protein>
    <recommendedName>
        <fullName evidence="6">Scramblase</fullName>
    </recommendedName>
</protein>
<evidence type="ECO:0000313" key="5">
    <source>
        <dbReference type="Proteomes" id="UP000215305"/>
    </source>
</evidence>
<proteinExistence type="inferred from homology"/>
<dbReference type="InterPro" id="IPR005552">
    <property type="entry name" value="Scramblase"/>
</dbReference>
<dbReference type="CDD" id="cd23996">
    <property type="entry name" value="LCL2-like"/>
    <property type="match status" value="1"/>
</dbReference>
<keyword evidence="3" id="KW-0732">Signal</keyword>
<dbReference type="PANTHER" id="PTHR23248">
    <property type="entry name" value="PHOSPHOLIPID SCRAMBLASE-RELATED"/>
    <property type="match status" value="1"/>
</dbReference>
<feature type="region of interest" description="Disordered" evidence="2">
    <location>
        <begin position="557"/>
        <end position="630"/>
    </location>
</feature>
<dbReference type="Proteomes" id="UP000215305">
    <property type="component" value="Unassembled WGS sequence"/>
</dbReference>
<sequence length="630" mass="67963">MLSSWVKALGALLLLASVAQAQFQFFEHMFGGGHQEHHQQGTQNSASDSSRYQQLWEGTNCNKYLCPGTLACVDFPHHCPCAHPNVEDKVELGEGSAVCISKGGYKPGEAARKIELARKALKKPTDFKSVPLHPSSRDLYVELKTTNTSYKVGGSAWPPDPNYDPAQNTLLSPVHIPEDPNGVLKETHPALGILANSGLVIQRQLELMNVMIGFEQANKYVIMDANGNHIGYMAEQERGMANMMARQWFRTHRSFVTHVFDRHENEVLRFHRPFSWINSRIRVYDPLDVAKSAFSSSTADQNGSSGSLVQATGDSNARISPLGFEDMRVIGEAQQQWAPLRRKYNLFTYHHSPVGTTEMGTQRLPLSQTGLSNSQQMQLTQTSESGQDVGEYHQFAYVDEPFLSWDFSLRSADSRLIGSVNRNFVGFARELFTDTGVYALRMDSAALGSEQSTSQANVPTGMTLDQRAVMLATAVSIDFDYFSRHSGAGGFGFMPIWIPGVGGEAAAGGAAAGEAGAVGDAAAGTIGRAGAAGGIAEGAAAGAAGAGAMAGYDALSRGMAGDSNTQHPPSPEQQPNSADQPSSAPGQAGPYGDIWAEDQEDPFSRGPEDPWNIEEPDDEGEGGNDDYDWF</sequence>
<comment type="similarity">
    <text evidence="1">Belongs to the phospholipid scramblase family.</text>
</comment>
<dbReference type="EMBL" id="NKHU02000086">
    <property type="protein sequence ID" value="RHZ56665.1"/>
    <property type="molecule type" value="Genomic_DNA"/>
</dbReference>
<gene>
    <name evidence="4" type="ORF">CDV56_102154</name>
</gene>
<organism evidence="4 5">
    <name type="scientific">Aspergillus thermomutatus</name>
    <name type="common">Neosartorya pseudofischeri</name>
    <dbReference type="NCBI Taxonomy" id="41047"/>
    <lineage>
        <taxon>Eukaryota</taxon>
        <taxon>Fungi</taxon>
        <taxon>Dikarya</taxon>
        <taxon>Ascomycota</taxon>
        <taxon>Pezizomycotina</taxon>
        <taxon>Eurotiomycetes</taxon>
        <taxon>Eurotiomycetidae</taxon>
        <taxon>Eurotiales</taxon>
        <taxon>Aspergillaceae</taxon>
        <taxon>Aspergillus</taxon>
        <taxon>Aspergillus subgen. Fumigati</taxon>
    </lineage>
</organism>
<evidence type="ECO:0000313" key="4">
    <source>
        <dbReference type="EMBL" id="RHZ56665.1"/>
    </source>
</evidence>
<name>A0A397H0K2_ASPTH</name>
<evidence type="ECO:0000256" key="1">
    <source>
        <dbReference type="ARBA" id="ARBA00005350"/>
    </source>
</evidence>
<evidence type="ECO:0000256" key="3">
    <source>
        <dbReference type="SAM" id="SignalP"/>
    </source>
</evidence>
<dbReference type="OrthoDB" id="191150at2759"/>
<feature type="chain" id="PRO_5017328390" description="Scramblase" evidence="3">
    <location>
        <begin position="22"/>
        <end position="630"/>
    </location>
</feature>